<dbReference type="Pfam" id="PF08803">
    <property type="entry name" value="ydhR"/>
    <property type="match status" value="1"/>
</dbReference>
<dbReference type="Proteomes" id="UP000002484">
    <property type="component" value="Chromosome"/>
</dbReference>
<organism evidence="1 2">
    <name type="scientific">Pseudofrankia inefficax (strain DSM 45817 / CECT 9037 / DDB 130130 / EuI1c)</name>
    <name type="common">Frankia inefficax</name>
    <dbReference type="NCBI Taxonomy" id="298654"/>
    <lineage>
        <taxon>Bacteria</taxon>
        <taxon>Bacillati</taxon>
        <taxon>Actinomycetota</taxon>
        <taxon>Actinomycetes</taxon>
        <taxon>Frankiales</taxon>
        <taxon>Frankiaceae</taxon>
        <taxon>Pseudofrankia</taxon>
    </lineage>
</organism>
<dbReference type="EMBL" id="CP002299">
    <property type="protein sequence ID" value="ADP81155.1"/>
    <property type="molecule type" value="Genomic_DNA"/>
</dbReference>
<dbReference type="InterPro" id="IPR014910">
    <property type="entry name" value="YdhR"/>
</dbReference>
<keyword evidence="2" id="KW-1185">Reference proteome</keyword>
<dbReference type="STRING" id="298654.FraEuI1c_3135"/>
<proteinExistence type="predicted"/>
<evidence type="ECO:0000313" key="2">
    <source>
        <dbReference type="Proteomes" id="UP000002484"/>
    </source>
</evidence>
<evidence type="ECO:0000313" key="1">
    <source>
        <dbReference type="EMBL" id="ADP81155.1"/>
    </source>
</evidence>
<dbReference type="HOGENOM" id="CLU_2180001_0_0_11"/>
<dbReference type="KEGG" id="fri:FraEuI1c_3135"/>
<dbReference type="InParanoid" id="E3JD16"/>
<accession>E3JD16</accession>
<dbReference type="eggNOG" id="ENOG503240W">
    <property type="taxonomic scope" value="Bacteria"/>
</dbReference>
<name>E3JD16_PSEI1</name>
<protein>
    <submittedName>
        <fullName evidence="1">Putative mono-oxygenase ydhR</fullName>
    </submittedName>
</protein>
<gene>
    <name evidence="1" type="ordered locus">FraEuI1c_3135</name>
</gene>
<dbReference type="AlphaFoldDB" id="E3JD16"/>
<dbReference type="SUPFAM" id="SSF54909">
    <property type="entry name" value="Dimeric alpha+beta barrel"/>
    <property type="match status" value="1"/>
</dbReference>
<dbReference type="InterPro" id="IPR011008">
    <property type="entry name" value="Dimeric_a/b-barrel"/>
</dbReference>
<reference evidence="1 2" key="1">
    <citation type="submission" date="2010-10" db="EMBL/GenBank/DDBJ databases">
        <title>Complete sequence of Frankia sp. EuI1c.</title>
        <authorList>
            <consortium name="US DOE Joint Genome Institute"/>
            <person name="Lucas S."/>
            <person name="Copeland A."/>
            <person name="Lapidus A."/>
            <person name="Cheng J.-F."/>
            <person name="Bruce D."/>
            <person name="Goodwin L."/>
            <person name="Pitluck S."/>
            <person name="Chertkov O."/>
            <person name="Detter J.C."/>
            <person name="Han C."/>
            <person name="Tapia R."/>
            <person name="Land M."/>
            <person name="Hauser L."/>
            <person name="Jeffries C."/>
            <person name="Kyrpides N."/>
            <person name="Ivanova N."/>
            <person name="Mikhailova N."/>
            <person name="Beauchemin N."/>
            <person name="Sen A."/>
            <person name="Sur S.A."/>
            <person name="Gtari M."/>
            <person name="Wall L."/>
            <person name="Tisa L."/>
            <person name="Woyke T."/>
        </authorList>
    </citation>
    <scope>NUCLEOTIDE SEQUENCE [LARGE SCALE GENOMIC DNA]</scope>
    <source>
        <strain evidence="2">DSM 45817 / CECT 9037 / EuI1c</strain>
    </source>
</reference>
<sequence>MRIRIVTFGLTIPVESYNAHAVQIAPEFTAWPGLLGKWWLSDTVSATFGGVYLFASRRDADRSRETGLFQGLFANPALKDITVQEYDVLDTATAITAPTTQTSALQETP</sequence>
<dbReference type="Gene3D" id="3.30.70.100">
    <property type="match status" value="1"/>
</dbReference>